<organism evidence="1 2">
    <name type="scientific">Gardnerella vaginalis</name>
    <dbReference type="NCBI Taxonomy" id="2702"/>
    <lineage>
        <taxon>Bacteria</taxon>
        <taxon>Bacillati</taxon>
        <taxon>Actinomycetota</taxon>
        <taxon>Actinomycetes</taxon>
        <taxon>Bifidobacteriales</taxon>
        <taxon>Bifidobacteriaceae</taxon>
        <taxon>Gardnerella</taxon>
    </lineage>
</organism>
<evidence type="ECO:0000313" key="1">
    <source>
        <dbReference type="EMBL" id="RFD74676.1"/>
    </source>
</evidence>
<keyword evidence="2" id="KW-1185">Reference proteome</keyword>
<reference evidence="1 2" key="1">
    <citation type="submission" date="2016-02" db="EMBL/GenBank/DDBJ databases">
        <title>Gardnerella vaginalis Subgroups Defined by cpn60 Sequencing and Sialidase Activity in Isolates from Canada, Belgium and Kenya.</title>
        <authorList>
            <person name="Schellenberg J."/>
            <person name="Paramel Jayaprakash T."/>
            <person name="Withana Gamage N."/>
            <person name="Patterson M.H."/>
            <person name="Vaneechoutte M."/>
            <person name="Hill J.E."/>
        </authorList>
    </citation>
    <scope>NUCLEOTIDE SEQUENCE [LARGE SCALE GENOMIC DNA]</scope>
    <source>
        <strain evidence="1 2">N160</strain>
    </source>
</reference>
<dbReference type="AlphaFoldDB" id="A0A3E1INU9"/>
<protein>
    <submittedName>
        <fullName evidence="1">Uncharacterized protein</fullName>
    </submittedName>
</protein>
<dbReference type="Proteomes" id="UP000258888">
    <property type="component" value="Unassembled WGS sequence"/>
</dbReference>
<comment type="caution">
    <text evidence="1">The sequence shown here is derived from an EMBL/GenBank/DDBJ whole genome shotgun (WGS) entry which is preliminary data.</text>
</comment>
<sequence length="226" mass="23622">MPITITIDGIPIAKILSEVATASIADRSVACISHHWNQVFPPLLPYSSTVSAEVGAPTHTGQERRITRHGVSLMHAKIANSSTSATEADTQSSVKISGIEAANAPKIRNTGFIDAISGERLESFGFSLRLLTALTLIREMSVAPVVAERASEDSALTALTALSADSALTSVSSASAASVFASGTSSTKRAPNASTSSRSCVTTIMLTPSLRRLAIKRIICSQVLRS</sequence>
<evidence type="ECO:0000313" key="2">
    <source>
        <dbReference type="Proteomes" id="UP000258888"/>
    </source>
</evidence>
<proteinExistence type="predicted"/>
<gene>
    <name evidence="1" type="ORF">AXE76_00125</name>
</gene>
<dbReference type="EMBL" id="LSLH01000001">
    <property type="protein sequence ID" value="RFD74676.1"/>
    <property type="molecule type" value="Genomic_DNA"/>
</dbReference>
<accession>A0A3E1INU9</accession>
<name>A0A3E1INU9_GARVA</name>